<sequence>MNTLQESVQKVQANILSYQQHIDDIKEVTDKKKTELKAEASLKINDTILQKEIDALESLNHIETTSKDIIDKVTNMNKALLDFSENTNDKILDSLKENAEEMISNSNLLKAEAKNEITEKTVDELINLQDHLEELICKGRNLLDEMSDSSKLNVDKASQNLERVVSKTGDIVEDISNKLIY</sequence>
<keyword evidence="3" id="KW-1185">Reference proteome</keyword>
<evidence type="ECO:0000313" key="2">
    <source>
        <dbReference type="EMBL" id="NLR91496.1"/>
    </source>
</evidence>
<dbReference type="EMBL" id="JABAIL010000003">
    <property type="protein sequence ID" value="NLR91496.1"/>
    <property type="molecule type" value="Genomic_DNA"/>
</dbReference>
<accession>A0A7X8SJR6</accession>
<evidence type="ECO:0000313" key="3">
    <source>
        <dbReference type="Proteomes" id="UP000585050"/>
    </source>
</evidence>
<protein>
    <submittedName>
        <fullName evidence="2">Uncharacterized protein</fullName>
    </submittedName>
</protein>
<dbReference type="AlphaFoldDB" id="A0A7X8SJR6"/>
<evidence type="ECO:0000256" key="1">
    <source>
        <dbReference type="SAM" id="Coils"/>
    </source>
</evidence>
<feature type="coiled-coil region" evidence="1">
    <location>
        <begin position="92"/>
        <end position="128"/>
    </location>
</feature>
<dbReference type="RefSeq" id="WP_168882216.1">
    <property type="nucleotide sequence ID" value="NZ_JABAIL010000003.1"/>
</dbReference>
<keyword evidence="1" id="KW-0175">Coiled coil</keyword>
<organism evidence="2 3">
    <name type="scientific">Flammeovirga agarivorans</name>
    <dbReference type="NCBI Taxonomy" id="2726742"/>
    <lineage>
        <taxon>Bacteria</taxon>
        <taxon>Pseudomonadati</taxon>
        <taxon>Bacteroidota</taxon>
        <taxon>Cytophagia</taxon>
        <taxon>Cytophagales</taxon>
        <taxon>Flammeovirgaceae</taxon>
        <taxon>Flammeovirga</taxon>
    </lineage>
</organism>
<dbReference type="Proteomes" id="UP000585050">
    <property type="component" value="Unassembled WGS sequence"/>
</dbReference>
<comment type="caution">
    <text evidence="2">The sequence shown here is derived from an EMBL/GenBank/DDBJ whole genome shotgun (WGS) entry which is preliminary data.</text>
</comment>
<proteinExistence type="predicted"/>
<gene>
    <name evidence="2" type="ORF">HGP29_09780</name>
</gene>
<reference evidence="2 3" key="1">
    <citation type="submission" date="2020-04" db="EMBL/GenBank/DDBJ databases">
        <title>Flammeovirga sp. SR4, a novel species isolated from seawater.</title>
        <authorList>
            <person name="Wang X."/>
        </authorList>
    </citation>
    <scope>NUCLEOTIDE SEQUENCE [LARGE SCALE GENOMIC DNA]</scope>
    <source>
        <strain evidence="2 3">SR4</strain>
    </source>
</reference>
<name>A0A7X8SJR6_9BACT</name>